<dbReference type="EC" id="5.1.3.1" evidence="3"/>
<dbReference type="Gene3D" id="3.20.20.70">
    <property type="entry name" value="Aldolase class I"/>
    <property type="match status" value="1"/>
</dbReference>
<evidence type="ECO:0000313" key="3">
    <source>
        <dbReference type="EMBL" id="MEA9354827.1"/>
    </source>
</evidence>
<reference evidence="3 4" key="1">
    <citation type="submission" date="2023-11" db="EMBL/GenBank/DDBJ databases">
        <title>A Novel Polar Bacteriovorax (B. antarcticus) Isolated from the Biocrust in Antarctica.</title>
        <authorList>
            <person name="Mun W."/>
            <person name="Choi S.Y."/>
            <person name="Mitchell R.J."/>
        </authorList>
    </citation>
    <scope>NUCLEOTIDE SEQUENCE [LARGE SCALE GENOMIC DNA]</scope>
    <source>
        <strain evidence="3 4">PP10</strain>
    </source>
</reference>
<dbReference type="Pfam" id="PF00834">
    <property type="entry name" value="Ribul_P_3_epim"/>
    <property type="match status" value="1"/>
</dbReference>
<keyword evidence="4" id="KW-1185">Reference proteome</keyword>
<evidence type="ECO:0000256" key="1">
    <source>
        <dbReference type="ARBA" id="ARBA00022723"/>
    </source>
</evidence>
<proteinExistence type="predicted"/>
<sequence length="216" mass="23889">MTIISPSLLACDFLNIEPELNAFAGVKDMWFHLDIMDGHFVPNLTFGHPIIELITKKAPHKCDAHFMVTNPEFHGEILKDSGLYNFTFHVEATPDSLGLIKKLKSHYPSVGISIKPNTPVSALTDEILKAIDLVLVMSVEPGFGGQSFMPSAFDKIKELKSRRESLKAHFQIQVDGGVTDKNSKELIAAGADNLVAGSYVFKTTKDKYAEKIESLR</sequence>
<accession>A0ABU5VQD9</accession>
<dbReference type="InterPro" id="IPR011060">
    <property type="entry name" value="RibuloseP-bd_barrel"/>
</dbReference>
<evidence type="ECO:0000256" key="2">
    <source>
        <dbReference type="ARBA" id="ARBA00023235"/>
    </source>
</evidence>
<dbReference type="InterPro" id="IPR013785">
    <property type="entry name" value="Aldolase_TIM"/>
</dbReference>
<comment type="caution">
    <text evidence="3">The sequence shown here is derived from an EMBL/GenBank/DDBJ whole genome shotgun (WGS) entry which is preliminary data.</text>
</comment>
<keyword evidence="2 3" id="KW-0413">Isomerase</keyword>
<dbReference type="GO" id="GO:0004750">
    <property type="term" value="F:D-ribulose-phosphate 3-epimerase activity"/>
    <property type="evidence" value="ECO:0007669"/>
    <property type="project" value="UniProtKB-EC"/>
</dbReference>
<dbReference type="EMBL" id="JAYGJQ010000001">
    <property type="protein sequence ID" value="MEA9354827.1"/>
    <property type="molecule type" value="Genomic_DNA"/>
</dbReference>
<dbReference type="PROSITE" id="PS01086">
    <property type="entry name" value="RIBUL_P_3_EPIMER_2"/>
    <property type="match status" value="1"/>
</dbReference>
<dbReference type="SUPFAM" id="SSF51366">
    <property type="entry name" value="Ribulose-phoshate binding barrel"/>
    <property type="match status" value="1"/>
</dbReference>
<keyword evidence="1" id="KW-0479">Metal-binding</keyword>
<dbReference type="RefSeq" id="WP_323574321.1">
    <property type="nucleotide sequence ID" value="NZ_JAYGJQ010000001.1"/>
</dbReference>
<dbReference type="NCBIfam" id="NF004076">
    <property type="entry name" value="PRK05581.1-4"/>
    <property type="match status" value="1"/>
</dbReference>
<dbReference type="Proteomes" id="UP001302274">
    <property type="component" value="Unassembled WGS sequence"/>
</dbReference>
<dbReference type="PANTHER" id="PTHR11749">
    <property type="entry name" value="RIBULOSE-5-PHOSPHATE-3-EPIMERASE"/>
    <property type="match status" value="1"/>
</dbReference>
<gene>
    <name evidence="3" type="ORF">SHI21_01345</name>
</gene>
<evidence type="ECO:0000313" key="4">
    <source>
        <dbReference type="Proteomes" id="UP001302274"/>
    </source>
</evidence>
<name>A0ABU5VQD9_9BACT</name>
<dbReference type="PROSITE" id="PS01085">
    <property type="entry name" value="RIBUL_P_3_EPIMER_1"/>
    <property type="match status" value="1"/>
</dbReference>
<organism evidence="3 4">
    <name type="scientific">Bacteriovorax antarcticus</name>
    <dbReference type="NCBI Taxonomy" id="3088717"/>
    <lineage>
        <taxon>Bacteria</taxon>
        <taxon>Pseudomonadati</taxon>
        <taxon>Bdellovibrionota</taxon>
        <taxon>Bacteriovoracia</taxon>
        <taxon>Bacteriovoracales</taxon>
        <taxon>Bacteriovoracaceae</taxon>
        <taxon>Bacteriovorax</taxon>
    </lineage>
</organism>
<protein>
    <submittedName>
        <fullName evidence="3">Ribulose-phosphate 3-epimerase</fullName>
        <ecNumber evidence="3">5.1.3.1</ecNumber>
    </submittedName>
</protein>
<dbReference type="InterPro" id="IPR000056">
    <property type="entry name" value="Ribul_P_3_epim-like"/>
</dbReference>
<dbReference type="CDD" id="cd00429">
    <property type="entry name" value="RPE"/>
    <property type="match status" value="1"/>
</dbReference>